<dbReference type="InterPro" id="IPR011528">
    <property type="entry name" value="NERD"/>
</dbReference>
<gene>
    <name evidence="2" type="ORF">H8876_04015</name>
</gene>
<evidence type="ECO:0000313" key="2">
    <source>
        <dbReference type="EMBL" id="MBC5999163.1"/>
    </source>
</evidence>
<evidence type="ECO:0000313" key="3">
    <source>
        <dbReference type="Proteomes" id="UP000644115"/>
    </source>
</evidence>
<dbReference type="Proteomes" id="UP000644115">
    <property type="component" value="Unassembled WGS sequence"/>
</dbReference>
<dbReference type="Pfam" id="PF08378">
    <property type="entry name" value="NERD"/>
    <property type="match status" value="1"/>
</dbReference>
<name>A0A923NBU8_9FIRM</name>
<dbReference type="RefSeq" id="WP_249286631.1">
    <property type="nucleotide sequence ID" value="NZ_JACRWC010000052.1"/>
</dbReference>
<protein>
    <submittedName>
        <fullName evidence="2">NERD domain-containing protein</fullName>
    </submittedName>
</protein>
<comment type="caution">
    <text evidence="2">The sequence shown here is derived from an EMBL/GenBank/DDBJ whole genome shotgun (WGS) entry which is preliminary data.</text>
</comment>
<dbReference type="SUPFAM" id="SSF57783">
    <property type="entry name" value="Zinc beta-ribbon"/>
    <property type="match status" value="1"/>
</dbReference>
<evidence type="ECO:0000259" key="1">
    <source>
        <dbReference type="PROSITE" id="PS50965"/>
    </source>
</evidence>
<dbReference type="InterPro" id="IPR013498">
    <property type="entry name" value="Topo_IA_Znf"/>
</dbReference>
<keyword evidence="3" id="KW-1185">Reference proteome</keyword>
<reference evidence="2" key="1">
    <citation type="submission" date="2020-08" db="EMBL/GenBank/DDBJ databases">
        <authorList>
            <person name="Liu C."/>
            <person name="Sun Q."/>
        </authorList>
    </citation>
    <scope>NUCLEOTIDE SEQUENCE</scope>
    <source>
        <strain evidence="2">BX16</strain>
    </source>
</reference>
<dbReference type="GO" id="GO:0003916">
    <property type="term" value="F:DNA topoisomerase activity"/>
    <property type="evidence" value="ECO:0007669"/>
    <property type="project" value="InterPro"/>
</dbReference>
<proteinExistence type="predicted"/>
<dbReference type="GO" id="GO:0006265">
    <property type="term" value="P:DNA topological change"/>
    <property type="evidence" value="ECO:0007669"/>
    <property type="project" value="InterPro"/>
</dbReference>
<feature type="domain" description="NERD" evidence="1">
    <location>
        <begin position="16"/>
        <end position="132"/>
    </location>
</feature>
<dbReference type="GO" id="GO:0003677">
    <property type="term" value="F:DNA binding"/>
    <property type="evidence" value="ECO:0007669"/>
    <property type="project" value="InterPro"/>
</dbReference>
<dbReference type="PROSITE" id="PS50965">
    <property type="entry name" value="NERD"/>
    <property type="match status" value="1"/>
</dbReference>
<organism evidence="2 3">
    <name type="scientific">Lentihominibacter faecis</name>
    <dbReference type="NCBI Taxonomy" id="2764712"/>
    <lineage>
        <taxon>Bacteria</taxon>
        <taxon>Bacillati</taxon>
        <taxon>Bacillota</taxon>
        <taxon>Clostridia</taxon>
        <taxon>Peptostreptococcales</taxon>
        <taxon>Anaerovoracaceae</taxon>
        <taxon>Lentihominibacter</taxon>
    </lineage>
</organism>
<feature type="non-terminal residue" evidence="2">
    <location>
        <position position="1"/>
    </location>
</feature>
<accession>A0A923NBU8</accession>
<sequence length="236" mass="27433">IAYVAYQLGKYDPQIRGAKGERRVADILRRLPEDEYKVLNNLLVQSRFGTTQIDHVVVSVHGIFVVETKNYSGWIMGSEHGEQWTKNMYGHKYSFRNPLKQNMAHIRALQEILNLSRDKFISIVVFSQHSTIKVNTSQNVIYTSDLLRVIRQYHSMIFSNQELEQIAFVIHNSSNNSKEQRAEHVEQIRKRVRYNQSQVQKGICPRCGGKLITRNGRYGQFCGCSNYPKCRYTCNL</sequence>
<dbReference type="AlphaFoldDB" id="A0A923NBU8"/>
<dbReference type="Gene3D" id="3.30.65.10">
    <property type="entry name" value="Bacterial Topoisomerase I, domain 1"/>
    <property type="match status" value="1"/>
</dbReference>
<dbReference type="Pfam" id="PF01396">
    <property type="entry name" value="Zn_ribbon_Top1"/>
    <property type="match status" value="1"/>
</dbReference>
<dbReference type="EMBL" id="JACRWC010000052">
    <property type="protein sequence ID" value="MBC5999163.1"/>
    <property type="molecule type" value="Genomic_DNA"/>
</dbReference>
<dbReference type="GO" id="GO:0005694">
    <property type="term" value="C:chromosome"/>
    <property type="evidence" value="ECO:0007669"/>
    <property type="project" value="InterPro"/>
</dbReference>